<reference evidence="2" key="1">
    <citation type="submission" date="2022-07" db="EMBL/GenBank/DDBJ databases">
        <title>Genome Sequence of Agrocybe chaxingu.</title>
        <authorList>
            <person name="Buettner E."/>
        </authorList>
    </citation>
    <scope>NUCLEOTIDE SEQUENCE</scope>
    <source>
        <strain evidence="2">MP-N11</strain>
    </source>
</reference>
<keyword evidence="1" id="KW-0472">Membrane</keyword>
<dbReference type="EMBL" id="JANKHO010000077">
    <property type="protein sequence ID" value="KAJ3515870.1"/>
    <property type="molecule type" value="Genomic_DNA"/>
</dbReference>
<gene>
    <name evidence="2" type="ORF">NLJ89_g1480</name>
</gene>
<dbReference type="AlphaFoldDB" id="A0A9W8MZY4"/>
<evidence type="ECO:0000313" key="3">
    <source>
        <dbReference type="Proteomes" id="UP001148786"/>
    </source>
</evidence>
<feature type="transmembrane region" description="Helical" evidence="1">
    <location>
        <begin position="129"/>
        <end position="147"/>
    </location>
</feature>
<keyword evidence="3" id="KW-1185">Reference proteome</keyword>
<name>A0A9W8MZY4_9AGAR</name>
<comment type="caution">
    <text evidence="2">The sequence shown here is derived from an EMBL/GenBank/DDBJ whole genome shotgun (WGS) entry which is preliminary data.</text>
</comment>
<keyword evidence="1" id="KW-1133">Transmembrane helix</keyword>
<protein>
    <submittedName>
        <fullName evidence="2">Uncharacterized protein</fullName>
    </submittedName>
</protein>
<dbReference type="OrthoDB" id="9451547at2759"/>
<feature type="transmembrane region" description="Helical" evidence="1">
    <location>
        <begin position="368"/>
        <end position="390"/>
    </location>
</feature>
<evidence type="ECO:0000313" key="2">
    <source>
        <dbReference type="EMBL" id="KAJ3515870.1"/>
    </source>
</evidence>
<feature type="transmembrane region" description="Helical" evidence="1">
    <location>
        <begin position="246"/>
        <end position="265"/>
    </location>
</feature>
<dbReference type="PANTHER" id="PTHR35043">
    <property type="entry name" value="TRANSCRIPTION FACTOR DOMAIN-CONTAINING PROTEIN"/>
    <property type="match status" value="1"/>
</dbReference>
<evidence type="ECO:0000256" key="1">
    <source>
        <dbReference type="SAM" id="Phobius"/>
    </source>
</evidence>
<feature type="transmembrane region" description="Helical" evidence="1">
    <location>
        <begin position="99"/>
        <end position="117"/>
    </location>
</feature>
<dbReference type="PANTHER" id="PTHR35043:SF7">
    <property type="entry name" value="TRANSCRIPTION FACTOR DOMAIN-CONTAINING PROTEIN"/>
    <property type="match status" value="1"/>
</dbReference>
<keyword evidence="1" id="KW-0812">Transmembrane</keyword>
<feature type="transmembrane region" description="Helical" evidence="1">
    <location>
        <begin position="328"/>
        <end position="348"/>
    </location>
</feature>
<sequence>MRTTLARFVVEANCHGQDSAAVDVDGGDKRCVASTSEDKRRGVDYVGFFLIMGGFELYDDTIFLRALEVTEFAKLHEEGRIEWPSITAAQIEDRSKADFLSKGIVIVQTTWFIAQIIGRAANRLAVTELEVVTLAFAVLNGVTYWLWWDKPMDVRCPVPVYLKGIGTKEEVPPVQEKSSTSSKSNPSLEISYINIIEAADKGVDEKRPVVLSNPRSHSPSPSVPNPTRLERLQLYMSQQRIKRGRFRGLVHVFLYQPLAVFFQPFEDMLSLDTLRGDRSRVPTFYAPKAERDGDSAAVIFLTIVVVVVFGAIHCVAWSSSFPTVTEKWLWRVNAVVICTLPLLMPLIGAFASEKDEGEMSFREKVRDLFVTIPLLFFVGVYIVSRVSLLVQPLAALRALPSSAYEDLGWTDFFPHV</sequence>
<organism evidence="2 3">
    <name type="scientific">Agrocybe chaxingu</name>
    <dbReference type="NCBI Taxonomy" id="84603"/>
    <lineage>
        <taxon>Eukaryota</taxon>
        <taxon>Fungi</taxon>
        <taxon>Dikarya</taxon>
        <taxon>Basidiomycota</taxon>
        <taxon>Agaricomycotina</taxon>
        <taxon>Agaricomycetes</taxon>
        <taxon>Agaricomycetidae</taxon>
        <taxon>Agaricales</taxon>
        <taxon>Agaricineae</taxon>
        <taxon>Strophariaceae</taxon>
        <taxon>Agrocybe</taxon>
    </lineage>
</organism>
<dbReference type="Proteomes" id="UP001148786">
    <property type="component" value="Unassembled WGS sequence"/>
</dbReference>
<feature type="transmembrane region" description="Helical" evidence="1">
    <location>
        <begin position="296"/>
        <end position="316"/>
    </location>
</feature>
<accession>A0A9W8MZY4</accession>
<proteinExistence type="predicted"/>